<organism evidence="3 4">
    <name type="scientific">Entomortierella parvispora</name>
    <dbReference type="NCBI Taxonomy" id="205924"/>
    <lineage>
        <taxon>Eukaryota</taxon>
        <taxon>Fungi</taxon>
        <taxon>Fungi incertae sedis</taxon>
        <taxon>Mucoromycota</taxon>
        <taxon>Mortierellomycotina</taxon>
        <taxon>Mortierellomycetes</taxon>
        <taxon>Mortierellales</taxon>
        <taxon>Mortierellaceae</taxon>
        <taxon>Entomortierella</taxon>
    </lineage>
</organism>
<dbReference type="PANTHER" id="PTHR35895">
    <property type="entry name" value="CHROMOSOME 16, WHOLE GENOME SHOTGUN SEQUENCE"/>
    <property type="match status" value="1"/>
</dbReference>
<feature type="region of interest" description="Disordered" evidence="1">
    <location>
        <begin position="1"/>
        <end position="45"/>
    </location>
</feature>
<protein>
    <submittedName>
        <fullName evidence="3">Uncharacterized protein</fullName>
    </submittedName>
</protein>
<dbReference type="Pfam" id="PF12505">
    <property type="entry name" value="DUF3712"/>
    <property type="match status" value="2"/>
</dbReference>
<reference evidence="3" key="2">
    <citation type="journal article" date="2022" name="Microbiol. Resour. Announc.">
        <title>Whole-Genome Sequence of Entomortierella parvispora E1425, a Mucoromycotan Fungus Associated with Burkholderiaceae-Related Endosymbiotic Bacteria.</title>
        <authorList>
            <person name="Herlambang A."/>
            <person name="Guo Y."/>
            <person name="Takashima Y."/>
            <person name="Narisawa K."/>
            <person name="Ohta H."/>
            <person name="Nishizawa T."/>
        </authorList>
    </citation>
    <scope>NUCLEOTIDE SEQUENCE</scope>
    <source>
        <strain evidence="3">E1425</strain>
    </source>
</reference>
<comment type="caution">
    <text evidence="3">The sequence shown here is derived from an EMBL/GenBank/DDBJ whole genome shotgun (WGS) entry which is preliminary data.</text>
</comment>
<dbReference type="Proteomes" id="UP000827284">
    <property type="component" value="Unassembled WGS sequence"/>
</dbReference>
<gene>
    <name evidence="3" type="ORF">EMPS_02479</name>
</gene>
<feature type="transmembrane region" description="Helical" evidence="2">
    <location>
        <begin position="75"/>
        <end position="99"/>
    </location>
</feature>
<dbReference type="InterPro" id="IPR022185">
    <property type="entry name" value="DUF3712"/>
</dbReference>
<keyword evidence="4" id="KW-1185">Reference proteome</keyword>
<accession>A0A9P3H523</accession>
<dbReference type="GO" id="GO:0000329">
    <property type="term" value="C:fungal-type vacuole membrane"/>
    <property type="evidence" value="ECO:0007669"/>
    <property type="project" value="InterPro"/>
</dbReference>
<sequence>MTFSKSSVNEKDTELPYPEAETEYSSVAGDEEPFQKKKEGTGAADYADEHESFREYEYDSAHKPLQPPFYRRKRVLVTCAIGTVIFLAIFIPLLILVIIPKVAQSLLNTAQMEIVQLNMTNPGESAVTVSVAAQVKGIPKIFSAEMIFTDTIMVHWEDQTIGSMSLDPVHVKGGKGDILQSTGFTIQDKEAFAAFAKTMLSADTFAWTLTSTATLKALGQTIKNLNVNKVLNMNGLSNFSNLKILSFNLPADAPDGNGALVSISASIANPSPIGMTLGTITLDMNFETAYLGRVVAKSVVLVGGQDMILNLEGTLLRQTDPVHLQELSLLMSNYLGGIVTKTTAQGVSVFPDGVTSVSWLTSAVQAMTMTVPLISPTPLNVIQGMDIQDMGLVISPDAPWAPIANSNVVSATFKLPFNISLNITQLANATMTLIYNGTALADLTTAVWNQTESDMPNNKIVFTLPPSPLNVNADAHDAFQAFLVDVVQNTKSGFDIKGSADSVATTPMGVVSLKVPFTSTIALNGIGFAVNSPTITNVTVVGGSTEYVTLNANVGINNPSIFSVDAGPMNLKISGTAGGLSGLMGDVIVPNLKFGPGQTTITTQVLFHPTDAAFRNTFFSEFVAGTIFDCVITGASDSTNITSMQPVAEALALKVKVPGIIPAPRLIVSGNGAPSLGSVVGNRQIPLTVSVLNPLQTSLSLNTIAANVFWQGNFFGSIEANTPFSIAVGATSPSPSLTLQAPTGFQFGMFMISTFLPANLGVLTGAIVDVDMTSSIGVTVGGPAGAGYASTIAYNQTAVPAFLKLDMSFANGLKRRSEESMALELRPEPAPESGLEYVQWLKEALFAAYPTEAQKYVAELNQ</sequence>
<evidence type="ECO:0000313" key="3">
    <source>
        <dbReference type="EMBL" id="GJJ70130.1"/>
    </source>
</evidence>
<dbReference type="OrthoDB" id="10039566at2759"/>
<proteinExistence type="predicted"/>
<evidence type="ECO:0000256" key="1">
    <source>
        <dbReference type="SAM" id="MobiDB-lite"/>
    </source>
</evidence>
<dbReference type="PANTHER" id="PTHR35895:SF1">
    <property type="entry name" value="LIPID-BINDING SERUM GLYCOPROTEIN C-TERMINAL DOMAIN-CONTAINING PROTEIN"/>
    <property type="match status" value="1"/>
</dbReference>
<keyword evidence="2" id="KW-1133">Transmembrane helix</keyword>
<keyword evidence="2" id="KW-0472">Membrane</keyword>
<dbReference type="AlphaFoldDB" id="A0A9P3H523"/>
<evidence type="ECO:0000256" key="2">
    <source>
        <dbReference type="SAM" id="Phobius"/>
    </source>
</evidence>
<dbReference type="EMBL" id="BQFW01000003">
    <property type="protein sequence ID" value="GJJ70130.1"/>
    <property type="molecule type" value="Genomic_DNA"/>
</dbReference>
<dbReference type="InterPro" id="IPR046368">
    <property type="entry name" value="Tag1"/>
</dbReference>
<evidence type="ECO:0000313" key="4">
    <source>
        <dbReference type="Proteomes" id="UP000827284"/>
    </source>
</evidence>
<keyword evidence="2" id="KW-0812">Transmembrane</keyword>
<reference evidence="3" key="1">
    <citation type="submission" date="2021-11" db="EMBL/GenBank/DDBJ databases">
        <authorList>
            <person name="Herlambang A."/>
            <person name="Guo Y."/>
            <person name="Takashima Y."/>
            <person name="Nishizawa T."/>
        </authorList>
    </citation>
    <scope>NUCLEOTIDE SEQUENCE</scope>
    <source>
        <strain evidence="3">E1425</strain>
    </source>
</reference>
<name>A0A9P3H523_9FUNG</name>